<evidence type="ECO:0000256" key="14">
    <source>
        <dbReference type="SAM" id="Phobius"/>
    </source>
</evidence>
<evidence type="ECO:0000256" key="5">
    <source>
        <dbReference type="ARBA" id="ARBA00022549"/>
    </source>
</evidence>
<evidence type="ECO:0000256" key="8">
    <source>
        <dbReference type="ARBA" id="ARBA00022842"/>
    </source>
</evidence>
<dbReference type="InterPro" id="IPR035889">
    <property type="entry name" value="Light-harvesting_complex"/>
</dbReference>
<keyword evidence="8" id="KW-0460">Magnesium</keyword>
<sequence length="64" mass="7122">MYKIWQLTKPGETLVAIFGLQFALGIIIHGLLLTTTDLNWWEDGRPTPFPAAAAHERAEAGLPY</sequence>
<evidence type="ECO:0000313" key="16">
    <source>
        <dbReference type="EMBL" id="MEY6433971.1"/>
    </source>
</evidence>
<dbReference type="InterPro" id="IPR000066">
    <property type="entry name" value="Antenna_a/b"/>
</dbReference>
<gene>
    <name evidence="16" type="primary">pufA</name>
    <name evidence="16" type="ORF">ABC977_16320</name>
</gene>
<evidence type="ECO:0000256" key="2">
    <source>
        <dbReference type="ARBA" id="ARBA00004401"/>
    </source>
</evidence>
<dbReference type="InterPro" id="IPR018332">
    <property type="entry name" value="Antenna_alpha"/>
</dbReference>
<protein>
    <submittedName>
        <fullName evidence="16">Light-harvesting antenna LH1, alpha subunit</fullName>
    </submittedName>
</protein>
<feature type="transmembrane region" description="Helical" evidence="14">
    <location>
        <begin position="12"/>
        <end position="32"/>
    </location>
</feature>
<dbReference type="Pfam" id="PF00556">
    <property type="entry name" value="LHC"/>
    <property type="match status" value="1"/>
</dbReference>
<comment type="subcellular location">
    <subcellularLocation>
        <location evidence="2">Cell membrane</location>
        <topology evidence="2">Single-pass type II membrane protein</topology>
    </subcellularLocation>
</comment>
<evidence type="ECO:0000256" key="13">
    <source>
        <dbReference type="ARBA" id="ARBA00023243"/>
    </source>
</evidence>
<proteinExistence type="predicted"/>
<evidence type="ECO:0000256" key="1">
    <source>
        <dbReference type="ARBA" id="ARBA00002455"/>
    </source>
</evidence>
<dbReference type="PRINTS" id="PR00673">
    <property type="entry name" value="LIGHTHARVSTA"/>
</dbReference>
<dbReference type="SUPFAM" id="SSF56918">
    <property type="entry name" value="Light-harvesting complex subunits"/>
    <property type="match status" value="1"/>
</dbReference>
<accession>A0ABV4BHH0</accession>
<evidence type="ECO:0000256" key="9">
    <source>
        <dbReference type="ARBA" id="ARBA00022956"/>
    </source>
</evidence>
<reference evidence="16 17" key="1">
    <citation type="submission" date="2024-05" db="EMBL/GenBank/DDBJ databases">
        <title>Genome Sequence and Characterization of the New Strain Purple Sulfur Bacterium of Genus Thioalkalicoccus.</title>
        <authorList>
            <person name="Bryantseva I.A."/>
            <person name="Kyndt J.A."/>
            <person name="Imhoff J.F."/>
        </authorList>
    </citation>
    <scope>NUCLEOTIDE SEQUENCE [LARGE SCALE GENOMIC DNA]</scope>
    <source>
        <strain evidence="16 17">Um2</strain>
    </source>
</reference>
<keyword evidence="17" id="KW-1185">Reference proteome</keyword>
<keyword evidence="4" id="KW-0148">Chlorophyll</keyword>
<keyword evidence="9" id="KW-0076">Bacteriochlorophyll</keyword>
<evidence type="ECO:0000256" key="7">
    <source>
        <dbReference type="ARBA" id="ARBA00022723"/>
    </source>
</evidence>
<keyword evidence="7" id="KW-0479">Metal-binding</keyword>
<keyword evidence="6 14" id="KW-0812">Transmembrane</keyword>
<name>A0ABV4BHH0_9GAMM</name>
<keyword evidence="11" id="KW-0157">Chromophore</keyword>
<evidence type="ECO:0000256" key="11">
    <source>
        <dbReference type="ARBA" id="ARBA00022991"/>
    </source>
</evidence>
<evidence type="ECO:0000256" key="12">
    <source>
        <dbReference type="ARBA" id="ARBA00023136"/>
    </source>
</evidence>
<dbReference type="RefSeq" id="WP_369668356.1">
    <property type="nucleotide sequence ID" value="NZ_JBDKXB010000035.1"/>
</dbReference>
<keyword evidence="3" id="KW-1003">Cell membrane</keyword>
<dbReference type="Proteomes" id="UP001564408">
    <property type="component" value="Unassembled WGS sequence"/>
</dbReference>
<dbReference type="EMBL" id="JBDKXB010000035">
    <property type="protein sequence ID" value="MEY6433971.1"/>
    <property type="molecule type" value="Genomic_DNA"/>
</dbReference>
<dbReference type="PROSITE" id="PS00968">
    <property type="entry name" value="ANTENNA_COMP_ALPHA"/>
    <property type="match status" value="1"/>
</dbReference>
<keyword evidence="12 14" id="KW-0472">Membrane</keyword>
<keyword evidence="10 14" id="KW-1133">Transmembrane helix</keyword>
<dbReference type="NCBIfam" id="NF040861">
    <property type="entry name" value="pufA_517_ASD"/>
    <property type="match status" value="1"/>
</dbReference>
<evidence type="ECO:0000256" key="6">
    <source>
        <dbReference type="ARBA" id="ARBA00022692"/>
    </source>
</evidence>
<evidence type="ECO:0000256" key="4">
    <source>
        <dbReference type="ARBA" id="ARBA00022494"/>
    </source>
</evidence>
<comment type="function">
    <text evidence="1">Antenna complexes are light-harvesting systems, which transfer the excitation energy to the reaction centers.</text>
</comment>
<keyword evidence="5" id="KW-0042">Antenna complex</keyword>
<feature type="domain" description="Antenna complex alpha/beta subunit" evidence="15">
    <location>
        <begin position="1"/>
        <end position="41"/>
    </location>
</feature>
<dbReference type="Gene3D" id="4.10.220.20">
    <property type="entry name" value="Light-harvesting complex"/>
    <property type="match status" value="1"/>
</dbReference>
<organism evidence="16 17">
    <name type="scientific">Thioalkalicoccus limnaeus</name>
    <dbReference type="NCBI Taxonomy" id="120681"/>
    <lineage>
        <taxon>Bacteria</taxon>
        <taxon>Pseudomonadati</taxon>
        <taxon>Pseudomonadota</taxon>
        <taxon>Gammaproteobacteria</taxon>
        <taxon>Chromatiales</taxon>
        <taxon>Chromatiaceae</taxon>
        <taxon>Thioalkalicoccus</taxon>
    </lineage>
</organism>
<evidence type="ECO:0000256" key="3">
    <source>
        <dbReference type="ARBA" id="ARBA00022475"/>
    </source>
</evidence>
<comment type="caution">
    <text evidence="16">The sequence shown here is derived from an EMBL/GenBank/DDBJ whole genome shotgun (WGS) entry which is preliminary data.</text>
</comment>
<evidence type="ECO:0000256" key="10">
    <source>
        <dbReference type="ARBA" id="ARBA00022989"/>
    </source>
</evidence>
<evidence type="ECO:0000259" key="15">
    <source>
        <dbReference type="Pfam" id="PF00556"/>
    </source>
</evidence>
<keyword evidence="13" id="KW-0437">Light-harvesting polypeptide</keyword>
<evidence type="ECO:0000313" key="17">
    <source>
        <dbReference type="Proteomes" id="UP001564408"/>
    </source>
</evidence>
<dbReference type="InterPro" id="IPR002361">
    <property type="entry name" value="Antenna_alpha_CS"/>
</dbReference>